<dbReference type="EMBL" id="BARU01044925">
    <property type="protein sequence ID" value="GAH82764.1"/>
    <property type="molecule type" value="Genomic_DNA"/>
</dbReference>
<dbReference type="InterPro" id="IPR039697">
    <property type="entry name" value="Alcohol_dehydrogenase_Fe"/>
</dbReference>
<name>X1JWX5_9ZZZZ</name>
<dbReference type="Pfam" id="PF25137">
    <property type="entry name" value="ADH_Fe_C"/>
    <property type="match status" value="1"/>
</dbReference>
<dbReference type="SUPFAM" id="SSF56796">
    <property type="entry name" value="Dehydroquinate synthase-like"/>
    <property type="match status" value="1"/>
</dbReference>
<dbReference type="PANTHER" id="PTHR11496">
    <property type="entry name" value="ALCOHOL DEHYDROGENASE"/>
    <property type="match status" value="1"/>
</dbReference>
<dbReference type="Gene3D" id="1.20.1090.10">
    <property type="entry name" value="Dehydroquinate synthase-like - alpha domain"/>
    <property type="match status" value="1"/>
</dbReference>
<feature type="domain" description="Fe-containing alcohol dehydrogenase-like C-terminal" evidence="1">
    <location>
        <begin position="1"/>
        <end position="102"/>
    </location>
</feature>
<protein>
    <recommendedName>
        <fullName evidence="1">Fe-containing alcohol dehydrogenase-like C-terminal domain-containing protein</fullName>
    </recommendedName>
</protein>
<evidence type="ECO:0000313" key="2">
    <source>
        <dbReference type="EMBL" id="GAH82764.1"/>
    </source>
</evidence>
<organism evidence="2">
    <name type="scientific">marine sediment metagenome</name>
    <dbReference type="NCBI Taxonomy" id="412755"/>
    <lineage>
        <taxon>unclassified sequences</taxon>
        <taxon>metagenomes</taxon>
        <taxon>ecological metagenomes</taxon>
    </lineage>
</organism>
<accession>X1JWX5</accession>
<dbReference type="GO" id="GO:0004022">
    <property type="term" value="F:alcohol dehydrogenase (NAD+) activity"/>
    <property type="evidence" value="ECO:0007669"/>
    <property type="project" value="TreeGrafter"/>
</dbReference>
<evidence type="ECO:0000259" key="1">
    <source>
        <dbReference type="Pfam" id="PF25137"/>
    </source>
</evidence>
<dbReference type="InterPro" id="IPR056798">
    <property type="entry name" value="ADH_Fe_C"/>
</dbReference>
<comment type="caution">
    <text evidence="2">The sequence shown here is derived from an EMBL/GenBank/DDBJ whole genome shotgun (WGS) entry which is preliminary data.</text>
</comment>
<dbReference type="AlphaFoldDB" id="X1JWX5"/>
<sequence length="102" mass="11780">MLPHVMEFNMLVIQPKYARIAELMGEKVEGLPLRDAAQKAVEAVRKLTLDIGMPQRLRDIGVKKEDIPRFVDILFTVNMRQVNNNPRDCSREDATRIFEAAW</sequence>
<gene>
    <name evidence="2" type="ORF">S03H2_68353</name>
</gene>
<dbReference type="PANTHER" id="PTHR11496:SF102">
    <property type="entry name" value="ALCOHOL DEHYDROGENASE 4"/>
    <property type="match status" value="1"/>
</dbReference>
<proteinExistence type="predicted"/>
<reference evidence="2" key="1">
    <citation type="journal article" date="2014" name="Front. Microbiol.">
        <title>High frequency of phylogenetically diverse reductive dehalogenase-homologous genes in deep subseafloor sedimentary metagenomes.</title>
        <authorList>
            <person name="Kawai M."/>
            <person name="Futagami T."/>
            <person name="Toyoda A."/>
            <person name="Takaki Y."/>
            <person name="Nishi S."/>
            <person name="Hori S."/>
            <person name="Arai W."/>
            <person name="Tsubouchi T."/>
            <person name="Morono Y."/>
            <person name="Uchiyama I."/>
            <person name="Ito T."/>
            <person name="Fujiyama A."/>
            <person name="Inagaki F."/>
            <person name="Takami H."/>
        </authorList>
    </citation>
    <scope>NUCLEOTIDE SEQUENCE</scope>
    <source>
        <strain evidence="2">Expedition CK06-06</strain>
    </source>
</reference>